<reference evidence="2" key="1">
    <citation type="submission" date="2015-07" db="EMBL/GenBank/DDBJ databases">
        <title>Near-Complete Genome Sequence of the Cellulolytic Bacterium Bacteroides (Pseudobacteroides) cellulosolvens ATCC 35603.</title>
        <authorList>
            <person name="Dassa B."/>
            <person name="Utturkar S.M."/>
            <person name="Klingeman D.M."/>
            <person name="Hurt R.A."/>
            <person name="Keller M."/>
            <person name="Xu J."/>
            <person name="Reddy Y.H.K."/>
            <person name="Borovok I."/>
            <person name="Grinberg I.R."/>
            <person name="Lamed R."/>
            <person name="Zhivin O."/>
            <person name="Bayer E.A."/>
            <person name="Brown S.D."/>
        </authorList>
    </citation>
    <scope>NUCLEOTIDE SEQUENCE [LARGE SCALE GENOMIC DNA]</scope>
    <source>
        <strain evidence="2">DSM 2933</strain>
    </source>
</reference>
<comment type="caution">
    <text evidence="1">The sequence shown here is derived from an EMBL/GenBank/DDBJ whole genome shotgun (WGS) entry which is preliminary data.</text>
</comment>
<dbReference type="RefSeq" id="WP_050753956.1">
    <property type="nucleotide sequence ID" value="NZ_JQKC01000010.1"/>
</dbReference>
<evidence type="ECO:0008006" key="3">
    <source>
        <dbReference type="Google" id="ProtNLM"/>
    </source>
</evidence>
<evidence type="ECO:0000313" key="2">
    <source>
        <dbReference type="Proteomes" id="UP000036923"/>
    </source>
</evidence>
<protein>
    <recommendedName>
        <fullName evidence="3">Normocyte-binding protein</fullName>
    </recommendedName>
</protein>
<dbReference type="Proteomes" id="UP000036923">
    <property type="component" value="Unassembled WGS sequence"/>
</dbReference>
<dbReference type="OrthoDB" id="1661761at2"/>
<accession>A0A0L6JX76</accession>
<dbReference type="EMBL" id="LGTC01000001">
    <property type="protein sequence ID" value="KNY30453.1"/>
    <property type="molecule type" value="Genomic_DNA"/>
</dbReference>
<dbReference type="eggNOG" id="ENOG502Z8RQ">
    <property type="taxonomic scope" value="Bacteria"/>
</dbReference>
<organism evidence="1 2">
    <name type="scientific">Pseudobacteroides cellulosolvens ATCC 35603 = DSM 2933</name>
    <dbReference type="NCBI Taxonomy" id="398512"/>
    <lineage>
        <taxon>Bacteria</taxon>
        <taxon>Bacillati</taxon>
        <taxon>Bacillota</taxon>
        <taxon>Clostridia</taxon>
        <taxon>Eubacteriales</taxon>
        <taxon>Oscillospiraceae</taxon>
        <taxon>Pseudobacteroides</taxon>
    </lineage>
</organism>
<dbReference type="AlphaFoldDB" id="A0A0L6JX76"/>
<name>A0A0L6JX76_9FIRM</name>
<dbReference type="STRING" id="398512.Bccel_5733"/>
<evidence type="ECO:0000313" key="1">
    <source>
        <dbReference type="EMBL" id="KNY30453.1"/>
    </source>
</evidence>
<proteinExistence type="predicted"/>
<sequence>MEDMTNLKDVIIPERLSKMKDLQQHKLLNDIMRDFLINLIDYQDNANKKLVERVFSEVQDVESRYDIFVTIAQKENVSPIDEFLFPVFPEDLEIKEISSLDILDGIKKGEDIKLSTVFLKCGYTVIREIAKSARKFSGEIITDRKSHRIKVKLVQNKSYSDEVENIYNIFQKNSVAWKTLNNPYLNKFFDVILTGCEGMIEEDEEIQEINFNLEEHEQYRLSDMVLLWNVQKLNLKSDGFPMPAIDNVNFEHSISLSKLGYENGYLVDVNEALVKYIKRTEEDLIIISPMELASTWDILKIAQNPEEEKRKTKYELVSNRRKPGFINRFAQKQNSLIRTKGEISRIANSFDVSKYFELISIDILQGKVGSSTTYDLNAFIVDDIRIGNDKKIMHLKFKSDHMDNFLIHDHLSFIVSEIQMYFPEYECEGELV</sequence>
<keyword evidence="2" id="KW-1185">Reference proteome</keyword>
<gene>
    <name evidence="1" type="ORF">Bccel_5733</name>
</gene>